<feature type="transmembrane region" description="Helical" evidence="9">
    <location>
        <begin position="437"/>
        <end position="457"/>
    </location>
</feature>
<comment type="caution">
    <text evidence="12">The sequence shown here is derived from an EMBL/GenBank/DDBJ whole genome shotgun (WGS) entry which is preliminary data.</text>
</comment>
<dbReference type="Gene3D" id="1.10.287.70">
    <property type="match status" value="1"/>
</dbReference>
<dbReference type="GO" id="GO:0050906">
    <property type="term" value="P:detection of stimulus involved in sensory perception"/>
    <property type="evidence" value="ECO:0007669"/>
    <property type="project" value="UniProtKB-ARBA"/>
</dbReference>
<keyword evidence="7" id="KW-0675">Receptor</keyword>
<keyword evidence="13" id="KW-1185">Reference proteome</keyword>
<feature type="signal peptide" evidence="10">
    <location>
        <begin position="1"/>
        <end position="18"/>
    </location>
</feature>
<evidence type="ECO:0000256" key="7">
    <source>
        <dbReference type="ARBA" id="ARBA00023170"/>
    </source>
</evidence>
<evidence type="ECO:0000313" key="13">
    <source>
        <dbReference type="Proteomes" id="UP000639338"/>
    </source>
</evidence>
<dbReference type="InterPro" id="IPR052192">
    <property type="entry name" value="Insect_Ionotropic_Sensory_Rcpt"/>
</dbReference>
<keyword evidence="4 9" id="KW-0812">Transmembrane</keyword>
<dbReference type="OrthoDB" id="5984008at2759"/>
<feature type="transmembrane region" description="Helical" evidence="9">
    <location>
        <begin position="406"/>
        <end position="425"/>
    </location>
</feature>
<keyword evidence="5 9" id="KW-1133">Transmembrane helix</keyword>
<dbReference type="PANTHER" id="PTHR42643:SF35">
    <property type="entry name" value="IONOTROPIC RECEPTOR 68A, ISOFORM A"/>
    <property type="match status" value="1"/>
</dbReference>
<gene>
    <name evidence="12" type="ORF">HCN44_008590</name>
</gene>
<dbReference type="GO" id="GO:0015276">
    <property type="term" value="F:ligand-gated monoatomic ion channel activity"/>
    <property type="evidence" value="ECO:0007669"/>
    <property type="project" value="InterPro"/>
</dbReference>
<keyword evidence="3" id="KW-1003">Cell membrane</keyword>
<dbReference type="InterPro" id="IPR001320">
    <property type="entry name" value="Iontro_rcpt_C"/>
</dbReference>
<dbReference type="PANTHER" id="PTHR42643">
    <property type="entry name" value="IONOTROPIC RECEPTOR 20A-RELATED"/>
    <property type="match status" value="1"/>
</dbReference>
<evidence type="ECO:0000313" key="12">
    <source>
        <dbReference type="EMBL" id="KAF7989916.1"/>
    </source>
</evidence>
<evidence type="ECO:0000256" key="10">
    <source>
        <dbReference type="SAM" id="SignalP"/>
    </source>
</evidence>
<keyword evidence="10" id="KW-0732">Signal</keyword>
<feature type="transmembrane region" description="Helical" evidence="9">
    <location>
        <begin position="364"/>
        <end position="385"/>
    </location>
</feature>
<evidence type="ECO:0000256" key="5">
    <source>
        <dbReference type="ARBA" id="ARBA00022989"/>
    </source>
</evidence>
<feature type="transmembrane region" description="Helical" evidence="9">
    <location>
        <begin position="644"/>
        <end position="667"/>
    </location>
</feature>
<sequence length="679" mass="79637">MVTLQNILVFFLFTNVISFEQYSWYSNDADEPLQNIITYFVNGLFQYNQCIVFVLDHYYKNVIHYNWTNARMVPYYTILVRESENFDHPQKNIIKVLINSNNAGCDVYIILITNGFQVSQLLEYSERERQINTHGKFLLMYDAKLFDPEMKYIWNRITNVLFIRHYSISKQRSYKKRIRNWFDIETVTFPVKIKGGVITHFINTWYEGKIRYKNQLFEKKTVDLKKKKLRVAIFEHIPAVTKYSRLLYDDCSKKSQQALGIEFEIMRIIAKKINCKPVFYRPPDVEIKRWGTMSYNETFDGLIGEAVKGAGAFFLGDLHYTMRHHRLLELSSPYRTECLTFLTPESLTENSWKLLIIPFTLHTWIAILVIFCLCVSAFWIFSFFYKIYIIPYMPIEFNKRKMEDGSSLSPFTNIENSILLTYSMLFQVPLPKLPTFWAFRVFIGWWWLYTILVTVSYRASLTAALANPVGRMTIDTLSQLAKSAITVGGWDEDTRELFLASSDDDLQKIGEKFELTTNEEDSIARVAAGKFGYYENIYFLQVARAKRQVLESERKKQAIKQNQRLVVDNELHIMQECVISMPISIGMDRNSPLRPQVDNIIKNIIETGLVEKWLSDVMEWSKIAEIKSETDTPKATINIHKLSGAFFALVTGYFFGMILVIIENFYWKYIATKDLTKIK</sequence>
<evidence type="ECO:0000256" key="1">
    <source>
        <dbReference type="ARBA" id="ARBA00004651"/>
    </source>
</evidence>
<feature type="domain" description="Ionotropic glutamate receptor C-terminal" evidence="11">
    <location>
        <begin position="361"/>
        <end position="652"/>
    </location>
</feature>
<dbReference type="EMBL" id="JACMRX010000005">
    <property type="protein sequence ID" value="KAF7989916.1"/>
    <property type="molecule type" value="Genomic_DNA"/>
</dbReference>
<evidence type="ECO:0000256" key="8">
    <source>
        <dbReference type="ARBA" id="ARBA00023180"/>
    </source>
</evidence>
<reference evidence="12 13" key="1">
    <citation type="submission" date="2020-08" db="EMBL/GenBank/DDBJ databases">
        <title>Aphidius gifuensis genome sequencing and assembly.</title>
        <authorList>
            <person name="Du Z."/>
        </authorList>
    </citation>
    <scope>NUCLEOTIDE SEQUENCE [LARGE SCALE GENOMIC DNA]</scope>
    <source>
        <strain evidence="12">YNYX2018</strain>
        <tissue evidence="12">Adults</tissue>
    </source>
</reference>
<dbReference type="Gene3D" id="3.40.190.10">
    <property type="entry name" value="Periplasmic binding protein-like II"/>
    <property type="match status" value="1"/>
</dbReference>
<comment type="similarity">
    <text evidence="2">Belongs to the glutamate-gated ion channel (TC 1.A.10.1) family.</text>
</comment>
<dbReference type="Proteomes" id="UP000639338">
    <property type="component" value="Unassembled WGS sequence"/>
</dbReference>
<keyword evidence="6 9" id="KW-0472">Membrane</keyword>
<comment type="subcellular location">
    <subcellularLocation>
        <location evidence="1">Cell membrane</location>
        <topology evidence="1">Multi-pass membrane protein</topology>
    </subcellularLocation>
</comment>
<protein>
    <recommendedName>
        <fullName evidence="11">Ionotropic glutamate receptor C-terminal domain-containing protein</fullName>
    </recommendedName>
</protein>
<name>A0A834XPT7_APHGI</name>
<dbReference type="GO" id="GO:0005886">
    <property type="term" value="C:plasma membrane"/>
    <property type="evidence" value="ECO:0007669"/>
    <property type="project" value="UniProtKB-SubCell"/>
</dbReference>
<evidence type="ECO:0000256" key="6">
    <source>
        <dbReference type="ARBA" id="ARBA00023136"/>
    </source>
</evidence>
<accession>A0A834XPT7</accession>
<organism evidence="12 13">
    <name type="scientific">Aphidius gifuensis</name>
    <name type="common">Parasitoid wasp</name>
    <dbReference type="NCBI Taxonomy" id="684658"/>
    <lineage>
        <taxon>Eukaryota</taxon>
        <taxon>Metazoa</taxon>
        <taxon>Ecdysozoa</taxon>
        <taxon>Arthropoda</taxon>
        <taxon>Hexapoda</taxon>
        <taxon>Insecta</taxon>
        <taxon>Pterygota</taxon>
        <taxon>Neoptera</taxon>
        <taxon>Endopterygota</taxon>
        <taxon>Hymenoptera</taxon>
        <taxon>Apocrita</taxon>
        <taxon>Ichneumonoidea</taxon>
        <taxon>Braconidae</taxon>
        <taxon>Aphidiinae</taxon>
        <taxon>Aphidius</taxon>
    </lineage>
</organism>
<evidence type="ECO:0000256" key="4">
    <source>
        <dbReference type="ARBA" id="ARBA00022692"/>
    </source>
</evidence>
<evidence type="ECO:0000259" key="11">
    <source>
        <dbReference type="Pfam" id="PF00060"/>
    </source>
</evidence>
<proteinExistence type="inferred from homology"/>
<evidence type="ECO:0000256" key="2">
    <source>
        <dbReference type="ARBA" id="ARBA00008685"/>
    </source>
</evidence>
<dbReference type="Pfam" id="PF00060">
    <property type="entry name" value="Lig_chan"/>
    <property type="match status" value="1"/>
</dbReference>
<evidence type="ECO:0000256" key="9">
    <source>
        <dbReference type="SAM" id="Phobius"/>
    </source>
</evidence>
<keyword evidence="8" id="KW-0325">Glycoprotein</keyword>
<feature type="chain" id="PRO_5032624066" description="Ionotropic glutamate receptor C-terminal domain-containing protein" evidence="10">
    <location>
        <begin position="19"/>
        <end position="679"/>
    </location>
</feature>
<dbReference type="AlphaFoldDB" id="A0A834XPT7"/>
<dbReference type="SUPFAM" id="SSF53850">
    <property type="entry name" value="Periplasmic binding protein-like II"/>
    <property type="match status" value="1"/>
</dbReference>
<evidence type="ECO:0000256" key="3">
    <source>
        <dbReference type="ARBA" id="ARBA00022475"/>
    </source>
</evidence>